<proteinExistence type="inferred from homology"/>
<dbReference type="InterPro" id="IPR036396">
    <property type="entry name" value="Cyt_P450_sf"/>
</dbReference>
<dbReference type="Gene3D" id="1.10.630.10">
    <property type="entry name" value="Cytochrome P450"/>
    <property type="match status" value="1"/>
</dbReference>
<accession>D6WQU7</accession>
<dbReference type="GO" id="GO:0016705">
    <property type="term" value="F:oxidoreductase activity, acting on paired donors, with incorporation or reduction of molecular oxygen"/>
    <property type="evidence" value="ECO:0007669"/>
    <property type="project" value="InterPro"/>
</dbReference>
<dbReference type="FunCoup" id="D6WQU7">
    <property type="interactions" value="61"/>
</dbReference>
<keyword evidence="11" id="KW-1185">Reference proteome</keyword>
<dbReference type="SUPFAM" id="SSF48264">
    <property type="entry name" value="Cytochrome P450"/>
    <property type="match status" value="1"/>
</dbReference>
<dbReference type="InterPro" id="IPR017972">
    <property type="entry name" value="Cyt_P450_CS"/>
</dbReference>
<dbReference type="OMA" id="KWNISWF"/>
<dbReference type="Proteomes" id="UP000007266">
    <property type="component" value="Linkage group 7"/>
</dbReference>
<evidence type="ECO:0000256" key="2">
    <source>
        <dbReference type="ARBA" id="ARBA00010617"/>
    </source>
</evidence>
<dbReference type="GO" id="GO:0005506">
    <property type="term" value="F:iron ion binding"/>
    <property type="evidence" value="ECO:0007669"/>
    <property type="project" value="InterPro"/>
</dbReference>
<evidence type="ECO:0000256" key="8">
    <source>
        <dbReference type="PIRSR" id="PIRSR602401-1"/>
    </source>
</evidence>
<comment type="similarity">
    <text evidence="2 9">Belongs to the cytochrome P450 family.</text>
</comment>
<dbReference type="Pfam" id="PF00067">
    <property type="entry name" value="p450"/>
    <property type="match status" value="1"/>
</dbReference>
<name>D6WQU7_TRICA</name>
<keyword evidence="3 8" id="KW-0349">Heme</keyword>
<dbReference type="EMBL" id="KQ971351">
    <property type="protein sequence ID" value="EFA07488.2"/>
    <property type="molecule type" value="Genomic_DNA"/>
</dbReference>
<dbReference type="STRING" id="7070.D6WQU7"/>
<dbReference type="InterPro" id="IPR001128">
    <property type="entry name" value="Cyt_P450"/>
</dbReference>
<dbReference type="InterPro" id="IPR002401">
    <property type="entry name" value="Cyt_P450_E_grp-I"/>
</dbReference>
<dbReference type="AlphaFoldDB" id="D6WQU7"/>
<protein>
    <submittedName>
        <fullName evidence="10">Cytochrome P450-like protein</fullName>
    </submittedName>
</protein>
<evidence type="ECO:0000313" key="11">
    <source>
        <dbReference type="Proteomes" id="UP000007266"/>
    </source>
</evidence>
<dbReference type="HOGENOM" id="CLU_001570_5_1_1"/>
<evidence type="ECO:0000256" key="4">
    <source>
        <dbReference type="ARBA" id="ARBA00022723"/>
    </source>
</evidence>
<dbReference type="CDD" id="cd20628">
    <property type="entry name" value="CYP4"/>
    <property type="match status" value="1"/>
</dbReference>
<dbReference type="PROSITE" id="PS00086">
    <property type="entry name" value="CYTOCHROME_P450"/>
    <property type="match status" value="1"/>
</dbReference>
<dbReference type="eggNOG" id="KOG0157">
    <property type="taxonomic scope" value="Eukaryota"/>
</dbReference>
<evidence type="ECO:0000256" key="6">
    <source>
        <dbReference type="ARBA" id="ARBA00023004"/>
    </source>
</evidence>
<evidence type="ECO:0000313" key="10">
    <source>
        <dbReference type="EMBL" id="EFA07488.2"/>
    </source>
</evidence>
<evidence type="ECO:0000256" key="5">
    <source>
        <dbReference type="ARBA" id="ARBA00023002"/>
    </source>
</evidence>
<dbReference type="GO" id="GO:0020037">
    <property type="term" value="F:heme binding"/>
    <property type="evidence" value="ECO:0007669"/>
    <property type="project" value="InterPro"/>
</dbReference>
<keyword evidence="4 8" id="KW-0479">Metal-binding</keyword>
<reference evidence="10 11" key="2">
    <citation type="journal article" date="2010" name="Nucleic Acids Res.">
        <title>BeetleBase in 2010: revisions to provide comprehensive genomic information for Tribolium castaneum.</title>
        <authorList>
            <person name="Kim H.S."/>
            <person name="Murphy T."/>
            <person name="Xia J."/>
            <person name="Caragea D."/>
            <person name="Park Y."/>
            <person name="Beeman R.W."/>
            <person name="Lorenzen M.D."/>
            <person name="Butcher S."/>
            <person name="Manak J.R."/>
            <person name="Brown S.J."/>
        </authorList>
    </citation>
    <scope>GENOME REANNOTATION</scope>
    <source>
        <strain evidence="10 11">Georgia GA2</strain>
    </source>
</reference>
<sequence length="525" mass="60991">MDFTYLLLFTFFTIGFVNFCKWLKDRKRIWDAIEPIGGEKWYPLIGTCLELIKTKRKDFYDVYCARNMKYGPFFRTWMGFIPAVHVMKPDHVERILSSTVNLTKGDNYRFVVPWLGEGLITGSNHKKWRVHRKLITPTFHFSILDNMMEVMAEKGQFLAEQLVPKANGQFFNIYPFLTLCELDIICETAMGVEVNAMKHSQSEYVRSVYGISDIMLYRMFHPYLHPDFVFNLSSKGRQHKKYLSILHGFTRKVIQERKEKLTSGRDVVQELSEEDKLLGKKKRLAFLDLLLEANKNSEGGLTDEDIREEVDTFMFAGHDTSTVTVGWTLFTLSNYPEYQEKVHQELDEIFQGEERPITPQDVLKMQYLDKVIKETQRLIPVVPVIARTLDQDLEIGGRTIPAGVMVVIHLARLHKDPDQFPEPDRFDPERFLPENVSKRHPYSFVPFSAGPRNCLGRGLANEQNASQPCHLGQKFALRNTKVLLASILRKYKVRAEKKIDEMKYNIEIVLRPQGGLSVALEPRRR</sequence>
<dbReference type="PRINTS" id="PR00463">
    <property type="entry name" value="EP450I"/>
</dbReference>
<evidence type="ECO:0000256" key="9">
    <source>
        <dbReference type="RuleBase" id="RU000461"/>
    </source>
</evidence>
<dbReference type="PANTHER" id="PTHR24291">
    <property type="entry name" value="CYTOCHROME P450 FAMILY 4"/>
    <property type="match status" value="1"/>
</dbReference>
<evidence type="ECO:0000256" key="3">
    <source>
        <dbReference type="ARBA" id="ARBA00022617"/>
    </source>
</evidence>
<evidence type="ECO:0000256" key="7">
    <source>
        <dbReference type="ARBA" id="ARBA00023033"/>
    </source>
</evidence>
<organism evidence="10 11">
    <name type="scientific">Tribolium castaneum</name>
    <name type="common">Red flour beetle</name>
    <dbReference type="NCBI Taxonomy" id="7070"/>
    <lineage>
        <taxon>Eukaryota</taxon>
        <taxon>Metazoa</taxon>
        <taxon>Ecdysozoa</taxon>
        <taxon>Arthropoda</taxon>
        <taxon>Hexapoda</taxon>
        <taxon>Insecta</taxon>
        <taxon>Pterygota</taxon>
        <taxon>Neoptera</taxon>
        <taxon>Endopterygota</taxon>
        <taxon>Coleoptera</taxon>
        <taxon>Polyphaga</taxon>
        <taxon>Cucujiformia</taxon>
        <taxon>Tenebrionidae</taxon>
        <taxon>Tenebrionidae incertae sedis</taxon>
        <taxon>Tribolium</taxon>
    </lineage>
</organism>
<dbReference type="InterPro" id="IPR050196">
    <property type="entry name" value="Cytochrome_P450_Monoox"/>
</dbReference>
<dbReference type="PANTHER" id="PTHR24291:SF209">
    <property type="entry name" value="CYTOCHROME P450-LIKE PROTEIN"/>
    <property type="match status" value="1"/>
</dbReference>
<dbReference type="InParanoid" id="D6WQU7"/>
<reference evidence="10 11" key="1">
    <citation type="journal article" date="2008" name="Nature">
        <title>The genome of the model beetle and pest Tribolium castaneum.</title>
        <authorList>
            <consortium name="Tribolium Genome Sequencing Consortium"/>
            <person name="Richards S."/>
            <person name="Gibbs R.A."/>
            <person name="Weinstock G.M."/>
            <person name="Brown S.J."/>
            <person name="Denell R."/>
            <person name="Beeman R.W."/>
            <person name="Gibbs R."/>
            <person name="Beeman R.W."/>
            <person name="Brown S.J."/>
            <person name="Bucher G."/>
            <person name="Friedrich M."/>
            <person name="Grimmelikhuijzen C.J."/>
            <person name="Klingler M."/>
            <person name="Lorenzen M."/>
            <person name="Richards S."/>
            <person name="Roth S."/>
            <person name="Schroder R."/>
            <person name="Tautz D."/>
            <person name="Zdobnov E.M."/>
            <person name="Muzny D."/>
            <person name="Gibbs R.A."/>
            <person name="Weinstock G.M."/>
            <person name="Attaway T."/>
            <person name="Bell S."/>
            <person name="Buhay C.J."/>
            <person name="Chandrabose M.N."/>
            <person name="Chavez D."/>
            <person name="Clerk-Blankenburg K.P."/>
            <person name="Cree A."/>
            <person name="Dao M."/>
            <person name="Davis C."/>
            <person name="Chacko J."/>
            <person name="Dinh H."/>
            <person name="Dugan-Rocha S."/>
            <person name="Fowler G."/>
            <person name="Garner T.T."/>
            <person name="Garnes J."/>
            <person name="Gnirke A."/>
            <person name="Hawes A."/>
            <person name="Hernandez J."/>
            <person name="Hines S."/>
            <person name="Holder M."/>
            <person name="Hume J."/>
            <person name="Jhangiani S.N."/>
            <person name="Joshi V."/>
            <person name="Khan Z.M."/>
            <person name="Jackson L."/>
            <person name="Kovar C."/>
            <person name="Kowis A."/>
            <person name="Lee S."/>
            <person name="Lewis L.R."/>
            <person name="Margolis J."/>
            <person name="Morgan M."/>
            <person name="Nazareth L.V."/>
            <person name="Nguyen N."/>
            <person name="Okwuonu G."/>
            <person name="Parker D."/>
            <person name="Richards S."/>
            <person name="Ruiz S.J."/>
            <person name="Santibanez J."/>
            <person name="Savard J."/>
            <person name="Scherer S.E."/>
            <person name="Schneider B."/>
            <person name="Sodergren E."/>
            <person name="Tautz D."/>
            <person name="Vattahil S."/>
            <person name="Villasana D."/>
            <person name="White C.S."/>
            <person name="Wright R."/>
            <person name="Park Y."/>
            <person name="Beeman R.W."/>
            <person name="Lord J."/>
            <person name="Oppert B."/>
            <person name="Lorenzen M."/>
            <person name="Brown S."/>
            <person name="Wang L."/>
            <person name="Savard J."/>
            <person name="Tautz D."/>
            <person name="Richards S."/>
            <person name="Weinstock G."/>
            <person name="Gibbs R.A."/>
            <person name="Liu Y."/>
            <person name="Worley K."/>
            <person name="Weinstock G."/>
            <person name="Elsik C.G."/>
            <person name="Reese J.T."/>
            <person name="Elhaik E."/>
            <person name="Landan G."/>
            <person name="Graur D."/>
            <person name="Arensburger P."/>
            <person name="Atkinson P."/>
            <person name="Beeman R.W."/>
            <person name="Beidler J."/>
            <person name="Brown S.J."/>
            <person name="Demuth J.P."/>
            <person name="Drury D.W."/>
            <person name="Du Y.Z."/>
            <person name="Fujiwara H."/>
            <person name="Lorenzen M."/>
            <person name="Maselli V."/>
            <person name="Osanai M."/>
            <person name="Park Y."/>
            <person name="Robertson H.M."/>
            <person name="Tu Z."/>
            <person name="Wang J.J."/>
            <person name="Wang S."/>
            <person name="Richards S."/>
            <person name="Song H."/>
            <person name="Zhang L."/>
            <person name="Sodergren E."/>
            <person name="Werner D."/>
            <person name="Stanke M."/>
            <person name="Morgenstern B."/>
            <person name="Solovyev V."/>
            <person name="Kosarev P."/>
            <person name="Brown G."/>
            <person name="Chen H.C."/>
            <person name="Ermolaeva O."/>
            <person name="Hlavina W."/>
            <person name="Kapustin Y."/>
            <person name="Kiryutin B."/>
            <person name="Kitts P."/>
            <person name="Maglott D."/>
            <person name="Pruitt K."/>
            <person name="Sapojnikov V."/>
            <person name="Souvorov A."/>
            <person name="Mackey A.J."/>
            <person name="Waterhouse R.M."/>
            <person name="Wyder S."/>
            <person name="Zdobnov E.M."/>
            <person name="Zdobnov E.M."/>
            <person name="Wyder S."/>
            <person name="Kriventseva E.V."/>
            <person name="Kadowaki T."/>
            <person name="Bork P."/>
            <person name="Aranda M."/>
            <person name="Bao R."/>
            <person name="Beermann A."/>
            <person name="Berns N."/>
            <person name="Bolognesi R."/>
            <person name="Bonneton F."/>
            <person name="Bopp D."/>
            <person name="Brown S.J."/>
            <person name="Bucher G."/>
            <person name="Butts T."/>
            <person name="Chaumot A."/>
            <person name="Denell R.E."/>
            <person name="Ferrier D.E."/>
            <person name="Friedrich M."/>
            <person name="Gordon C.M."/>
            <person name="Jindra M."/>
            <person name="Klingler M."/>
            <person name="Lan Q."/>
            <person name="Lattorff H.M."/>
            <person name="Laudet V."/>
            <person name="von Levetsow C."/>
            <person name="Liu Z."/>
            <person name="Lutz R."/>
            <person name="Lynch J.A."/>
            <person name="da Fonseca R.N."/>
            <person name="Posnien N."/>
            <person name="Reuter R."/>
            <person name="Roth S."/>
            <person name="Savard J."/>
            <person name="Schinko J.B."/>
            <person name="Schmitt C."/>
            <person name="Schoppmeier M."/>
            <person name="Schroder R."/>
            <person name="Shippy T.D."/>
            <person name="Simonnet F."/>
            <person name="Marques-Souza H."/>
            <person name="Tautz D."/>
            <person name="Tomoyasu Y."/>
            <person name="Trauner J."/>
            <person name="Van der Zee M."/>
            <person name="Vervoort M."/>
            <person name="Wittkopp N."/>
            <person name="Wimmer E.A."/>
            <person name="Yang X."/>
            <person name="Jones A.K."/>
            <person name="Sattelle D.B."/>
            <person name="Ebert P.R."/>
            <person name="Nelson D."/>
            <person name="Scott J.G."/>
            <person name="Beeman R.W."/>
            <person name="Muthukrishnan S."/>
            <person name="Kramer K.J."/>
            <person name="Arakane Y."/>
            <person name="Beeman R.W."/>
            <person name="Zhu Q."/>
            <person name="Hogenkamp D."/>
            <person name="Dixit R."/>
            <person name="Oppert B."/>
            <person name="Jiang H."/>
            <person name="Zou Z."/>
            <person name="Marshall J."/>
            <person name="Elpidina E."/>
            <person name="Vinokurov K."/>
            <person name="Oppert C."/>
            <person name="Zou Z."/>
            <person name="Evans J."/>
            <person name="Lu Z."/>
            <person name="Zhao P."/>
            <person name="Sumathipala N."/>
            <person name="Altincicek B."/>
            <person name="Vilcinskas A."/>
            <person name="Williams M."/>
            <person name="Hultmark D."/>
            <person name="Hetru C."/>
            <person name="Jiang H."/>
            <person name="Grimmelikhuijzen C.J."/>
            <person name="Hauser F."/>
            <person name="Cazzamali G."/>
            <person name="Williamson M."/>
            <person name="Park Y."/>
            <person name="Li B."/>
            <person name="Tanaka Y."/>
            <person name="Predel R."/>
            <person name="Neupert S."/>
            <person name="Schachtner J."/>
            <person name="Verleyen P."/>
            <person name="Raible F."/>
            <person name="Bork P."/>
            <person name="Friedrich M."/>
            <person name="Walden K.K."/>
            <person name="Robertson H.M."/>
            <person name="Angeli S."/>
            <person name="Foret S."/>
            <person name="Bucher G."/>
            <person name="Schuetz S."/>
            <person name="Maleszka R."/>
            <person name="Wimmer E.A."/>
            <person name="Beeman R.W."/>
            <person name="Lorenzen M."/>
            <person name="Tomoyasu Y."/>
            <person name="Miller S.C."/>
            <person name="Grossmann D."/>
            <person name="Bucher G."/>
        </authorList>
    </citation>
    <scope>NUCLEOTIDE SEQUENCE [LARGE SCALE GENOMIC DNA]</scope>
    <source>
        <strain evidence="10 11">Georgia GA2</strain>
    </source>
</reference>
<gene>
    <name evidence="10" type="primary">AUGUSTUS-3.0.2_09412</name>
    <name evidence="10" type="ORF">TcasGA2_TC009412</name>
</gene>
<comment type="cofactor">
    <cofactor evidence="1 8">
        <name>heme</name>
        <dbReference type="ChEBI" id="CHEBI:30413"/>
    </cofactor>
</comment>
<evidence type="ECO:0000256" key="1">
    <source>
        <dbReference type="ARBA" id="ARBA00001971"/>
    </source>
</evidence>
<dbReference type="GO" id="GO:0004497">
    <property type="term" value="F:monooxygenase activity"/>
    <property type="evidence" value="ECO:0007669"/>
    <property type="project" value="UniProtKB-KW"/>
</dbReference>
<feature type="binding site" description="axial binding residue" evidence="8">
    <location>
        <position position="454"/>
    </location>
    <ligand>
        <name>heme</name>
        <dbReference type="ChEBI" id="CHEBI:30413"/>
    </ligand>
    <ligandPart>
        <name>Fe</name>
        <dbReference type="ChEBI" id="CHEBI:18248"/>
    </ligandPart>
</feature>
<keyword evidence="6 8" id="KW-0408">Iron</keyword>
<keyword evidence="5 9" id="KW-0560">Oxidoreductase</keyword>
<dbReference type="PRINTS" id="PR00385">
    <property type="entry name" value="P450"/>
</dbReference>
<keyword evidence="7 9" id="KW-0503">Monooxygenase</keyword>